<feature type="non-terminal residue" evidence="1">
    <location>
        <position position="1"/>
    </location>
</feature>
<gene>
    <name evidence="1" type="ORF">FMOSSE_LOCUS15084</name>
</gene>
<dbReference type="Gene3D" id="3.60.10.10">
    <property type="entry name" value="Endonuclease/exonuclease/phosphatase"/>
    <property type="match status" value="1"/>
</dbReference>
<accession>A0A9N9NCG4</accession>
<comment type="caution">
    <text evidence="1">The sequence shown here is derived from an EMBL/GenBank/DDBJ whole genome shotgun (WGS) entry which is preliminary data.</text>
</comment>
<name>A0A9N9NCG4_FUNMO</name>
<keyword evidence="2" id="KW-1185">Reference proteome</keyword>
<dbReference type="InterPro" id="IPR036691">
    <property type="entry name" value="Endo/exonu/phosph_ase_sf"/>
</dbReference>
<sequence>LKTRQEVQQILTKWIKEALSLDYHVAVIGDFNADMDRQHNPTNTLKYFDTLLRMSMFNAFTLKHDCARIRFPS</sequence>
<proteinExistence type="predicted"/>
<dbReference type="EMBL" id="CAJVPP010013909">
    <property type="protein sequence ID" value="CAG8722387.1"/>
    <property type="molecule type" value="Genomic_DNA"/>
</dbReference>
<dbReference type="Proteomes" id="UP000789375">
    <property type="component" value="Unassembled WGS sequence"/>
</dbReference>
<evidence type="ECO:0000313" key="2">
    <source>
        <dbReference type="Proteomes" id="UP000789375"/>
    </source>
</evidence>
<dbReference type="SUPFAM" id="SSF56219">
    <property type="entry name" value="DNase I-like"/>
    <property type="match status" value="1"/>
</dbReference>
<organism evidence="1 2">
    <name type="scientific">Funneliformis mosseae</name>
    <name type="common">Endomycorrhizal fungus</name>
    <name type="synonym">Glomus mosseae</name>
    <dbReference type="NCBI Taxonomy" id="27381"/>
    <lineage>
        <taxon>Eukaryota</taxon>
        <taxon>Fungi</taxon>
        <taxon>Fungi incertae sedis</taxon>
        <taxon>Mucoromycota</taxon>
        <taxon>Glomeromycotina</taxon>
        <taxon>Glomeromycetes</taxon>
        <taxon>Glomerales</taxon>
        <taxon>Glomeraceae</taxon>
        <taxon>Funneliformis</taxon>
    </lineage>
</organism>
<dbReference type="AlphaFoldDB" id="A0A9N9NCG4"/>
<reference evidence="1" key="1">
    <citation type="submission" date="2021-06" db="EMBL/GenBank/DDBJ databases">
        <authorList>
            <person name="Kallberg Y."/>
            <person name="Tangrot J."/>
            <person name="Rosling A."/>
        </authorList>
    </citation>
    <scope>NUCLEOTIDE SEQUENCE</scope>
    <source>
        <strain evidence="1">87-6 pot B 2015</strain>
    </source>
</reference>
<protein>
    <submittedName>
        <fullName evidence="1">15166_t:CDS:1</fullName>
    </submittedName>
</protein>
<evidence type="ECO:0000313" key="1">
    <source>
        <dbReference type="EMBL" id="CAG8722387.1"/>
    </source>
</evidence>
<feature type="non-terminal residue" evidence="1">
    <location>
        <position position="73"/>
    </location>
</feature>